<evidence type="ECO:0008006" key="6">
    <source>
        <dbReference type="Google" id="ProtNLM"/>
    </source>
</evidence>
<comment type="caution">
    <text evidence="4">The sequence shown here is derived from an EMBL/GenBank/DDBJ whole genome shotgun (WGS) entry which is preliminary data.</text>
</comment>
<dbReference type="EMBL" id="MU853870">
    <property type="protein sequence ID" value="KAK3936874.1"/>
    <property type="molecule type" value="Genomic_DNA"/>
</dbReference>
<sequence>MTAISHPEFNSQTEGLSVARAFADGIRGKTIIVTGVNRGGIGFSTAEAFASQSPAHLILAGRNPAKLQECISSLNAAYPGIDCQSLIVDLASQQSVRDAAKELLSRSDIPAIDIMVNSAGIMMLPERTLVAAADGTAGIELTFATNHIGHFLLTCLIMPKLIKSSSSGGARIVNVSSGSPMFAKMRWSDLTFEKINADLPETEQPDYDLHRVWGTADPGQESYIPLEAYNQSKVANVLFSIAANKRLYEKYGVLSVAVHPGVITTELGRNGGPRMAAVVKAMAEQGVFTYKTLGAGASTSLVAALDPKLGPGGDRREEEEEEEDGKRGGRRSENHGVYLVDCQISDQAHPLAVSSVEAEKLWTLSEELVGEKFAW</sequence>
<name>A0AAN6S1C6_9PEZI</name>
<organism evidence="4 5">
    <name type="scientific">Diplogelasinospora grovesii</name>
    <dbReference type="NCBI Taxonomy" id="303347"/>
    <lineage>
        <taxon>Eukaryota</taxon>
        <taxon>Fungi</taxon>
        <taxon>Dikarya</taxon>
        <taxon>Ascomycota</taxon>
        <taxon>Pezizomycotina</taxon>
        <taxon>Sordariomycetes</taxon>
        <taxon>Sordariomycetidae</taxon>
        <taxon>Sordariales</taxon>
        <taxon>Diplogelasinosporaceae</taxon>
        <taxon>Diplogelasinospora</taxon>
    </lineage>
</organism>
<dbReference type="Pfam" id="PF00106">
    <property type="entry name" value="adh_short"/>
    <property type="match status" value="1"/>
</dbReference>
<comment type="similarity">
    <text evidence="1">Belongs to the short-chain dehydrogenases/reductases (SDR) family.</text>
</comment>
<keyword evidence="5" id="KW-1185">Reference proteome</keyword>
<feature type="compositionally biased region" description="Basic and acidic residues" evidence="3">
    <location>
        <begin position="324"/>
        <end position="333"/>
    </location>
</feature>
<dbReference type="GO" id="GO:0016491">
    <property type="term" value="F:oxidoreductase activity"/>
    <property type="evidence" value="ECO:0007669"/>
    <property type="project" value="UniProtKB-KW"/>
</dbReference>
<dbReference type="InterPro" id="IPR036291">
    <property type="entry name" value="NAD(P)-bd_dom_sf"/>
</dbReference>
<evidence type="ECO:0000256" key="3">
    <source>
        <dbReference type="SAM" id="MobiDB-lite"/>
    </source>
</evidence>
<reference evidence="5" key="1">
    <citation type="journal article" date="2023" name="Mol. Phylogenet. Evol.">
        <title>Genome-scale phylogeny and comparative genomics of the fungal order Sordariales.</title>
        <authorList>
            <person name="Hensen N."/>
            <person name="Bonometti L."/>
            <person name="Westerberg I."/>
            <person name="Brannstrom I.O."/>
            <person name="Guillou S."/>
            <person name="Cros-Aarteil S."/>
            <person name="Calhoun S."/>
            <person name="Haridas S."/>
            <person name="Kuo A."/>
            <person name="Mondo S."/>
            <person name="Pangilinan J."/>
            <person name="Riley R."/>
            <person name="LaButti K."/>
            <person name="Andreopoulos B."/>
            <person name="Lipzen A."/>
            <person name="Chen C."/>
            <person name="Yan M."/>
            <person name="Daum C."/>
            <person name="Ng V."/>
            <person name="Clum A."/>
            <person name="Steindorff A."/>
            <person name="Ohm R.A."/>
            <person name="Martin F."/>
            <person name="Silar P."/>
            <person name="Natvig D.O."/>
            <person name="Lalanne C."/>
            <person name="Gautier V."/>
            <person name="Ament-Velasquez S.L."/>
            <person name="Kruys A."/>
            <person name="Hutchinson M.I."/>
            <person name="Powell A.J."/>
            <person name="Barry K."/>
            <person name="Miller A.N."/>
            <person name="Grigoriev I.V."/>
            <person name="Debuchy R."/>
            <person name="Gladieux P."/>
            <person name="Hiltunen Thoren M."/>
            <person name="Johannesson H."/>
        </authorList>
    </citation>
    <scope>NUCLEOTIDE SEQUENCE [LARGE SCALE GENOMIC DNA]</scope>
    <source>
        <strain evidence="5">CBS 340.73</strain>
    </source>
</reference>
<dbReference type="AlphaFoldDB" id="A0AAN6S1C6"/>
<evidence type="ECO:0000313" key="5">
    <source>
        <dbReference type="Proteomes" id="UP001303473"/>
    </source>
</evidence>
<proteinExistence type="inferred from homology"/>
<dbReference type="Proteomes" id="UP001303473">
    <property type="component" value="Unassembled WGS sequence"/>
</dbReference>
<dbReference type="PANTHER" id="PTHR24320">
    <property type="entry name" value="RETINOL DEHYDROGENASE"/>
    <property type="match status" value="1"/>
</dbReference>
<dbReference type="InterPro" id="IPR002347">
    <property type="entry name" value="SDR_fam"/>
</dbReference>
<dbReference type="Gene3D" id="3.40.50.720">
    <property type="entry name" value="NAD(P)-binding Rossmann-like Domain"/>
    <property type="match status" value="1"/>
</dbReference>
<keyword evidence="2" id="KW-0560">Oxidoreductase</keyword>
<gene>
    <name evidence="4" type="ORF">QBC46DRAFT_411702</name>
</gene>
<feature type="region of interest" description="Disordered" evidence="3">
    <location>
        <begin position="304"/>
        <end position="333"/>
    </location>
</feature>
<evidence type="ECO:0000313" key="4">
    <source>
        <dbReference type="EMBL" id="KAK3936874.1"/>
    </source>
</evidence>
<evidence type="ECO:0000256" key="1">
    <source>
        <dbReference type="ARBA" id="ARBA00006484"/>
    </source>
</evidence>
<accession>A0AAN6S1C6</accession>
<protein>
    <recommendedName>
        <fullName evidence="6">Short-chain dehydrogenase</fullName>
    </recommendedName>
</protein>
<evidence type="ECO:0000256" key="2">
    <source>
        <dbReference type="ARBA" id="ARBA00023002"/>
    </source>
</evidence>
<dbReference type="SUPFAM" id="SSF51735">
    <property type="entry name" value="NAD(P)-binding Rossmann-fold domains"/>
    <property type="match status" value="1"/>
</dbReference>
<dbReference type="PRINTS" id="PR00081">
    <property type="entry name" value="GDHRDH"/>
</dbReference>
<dbReference type="PANTHER" id="PTHR24320:SF283">
    <property type="entry name" value="RETINOL DEHYDROGENASE 11"/>
    <property type="match status" value="1"/>
</dbReference>